<evidence type="ECO:0000313" key="15">
    <source>
        <dbReference type="Proteomes" id="UP000427071"/>
    </source>
</evidence>
<comment type="similarity">
    <text evidence="3">Belongs to the FAD-dependent oxidoreductase 2 family. NadB subfamily.</text>
</comment>
<dbReference type="EMBL" id="CP046452">
    <property type="protein sequence ID" value="QGU00998.1"/>
    <property type="molecule type" value="Genomic_DNA"/>
</dbReference>
<evidence type="ECO:0000256" key="3">
    <source>
        <dbReference type="ARBA" id="ARBA00008562"/>
    </source>
</evidence>
<evidence type="ECO:0000259" key="13">
    <source>
        <dbReference type="Pfam" id="PF00890"/>
    </source>
</evidence>
<comment type="pathway">
    <text evidence="2">Cofactor biosynthesis; NAD(+) biosynthesis; iminoaspartate from L-aspartate (oxidase route): step 1/1.</text>
</comment>
<dbReference type="EC" id="1.4.3.16" evidence="4"/>
<organism evidence="14 15">
    <name type="scientific">Corynebacterium kalinowskii</name>
    <dbReference type="NCBI Taxonomy" id="2675216"/>
    <lineage>
        <taxon>Bacteria</taxon>
        <taxon>Bacillati</taxon>
        <taxon>Actinomycetota</taxon>
        <taxon>Actinomycetes</taxon>
        <taxon>Mycobacteriales</taxon>
        <taxon>Corynebacteriaceae</taxon>
        <taxon>Corynebacterium</taxon>
    </lineage>
</organism>
<keyword evidence="8" id="KW-0274">FAD</keyword>
<dbReference type="SUPFAM" id="SSF46977">
    <property type="entry name" value="Succinate dehydrogenase/fumarate reductase flavoprotein C-terminal domain"/>
    <property type="match status" value="1"/>
</dbReference>
<protein>
    <recommendedName>
        <fullName evidence="5">L-aspartate oxidase</fullName>
        <ecNumber evidence="4">1.4.3.16</ecNumber>
    </recommendedName>
    <alternativeName>
        <fullName evidence="11">Quinolinate synthase B</fullName>
    </alternativeName>
</protein>
<dbReference type="AlphaFoldDB" id="A0A6B8VZL7"/>
<keyword evidence="6" id="KW-0285">Flavoprotein</keyword>
<comment type="function">
    <text evidence="10">Catalyzes the oxidation of L-aspartate to iminoaspartate, the first step in the de novo biosynthesis of NAD(+).</text>
</comment>
<evidence type="ECO:0000256" key="5">
    <source>
        <dbReference type="ARBA" id="ARBA00021901"/>
    </source>
</evidence>
<evidence type="ECO:0000256" key="12">
    <source>
        <dbReference type="ARBA" id="ARBA00048305"/>
    </source>
</evidence>
<evidence type="ECO:0000256" key="4">
    <source>
        <dbReference type="ARBA" id="ARBA00012173"/>
    </source>
</evidence>
<dbReference type="SUPFAM" id="SSF56425">
    <property type="entry name" value="Succinate dehydrogenase/fumarate reductase flavoprotein, catalytic domain"/>
    <property type="match status" value="1"/>
</dbReference>
<evidence type="ECO:0000256" key="11">
    <source>
        <dbReference type="ARBA" id="ARBA00030386"/>
    </source>
</evidence>
<gene>
    <name evidence="14" type="primary">nadB</name>
    <name evidence="14" type="ORF">CKALI_00485</name>
</gene>
<dbReference type="Proteomes" id="UP000427071">
    <property type="component" value="Chromosome"/>
</dbReference>
<keyword evidence="7" id="KW-0662">Pyridine nucleotide biosynthesis</keyword>
<dbReference type="SUPFAM" id="SSF51905">
    <property type="entry name" value="FAD/NAD(P)-binding domain"/>
    <property type="match status" value="1"/>
</dbReference>
<evidence type="ECO:0000256" key="2">
    <source>
        <dbReference type="ARBA" id="ARBA00004950"/>
    </source>
</evidence>
<dbReference type="GO" id="GO:0008734">
    <property type="term" value="F:L-aspartate oxidase activity"/>
    <property type="evidence" value="ECO:0007669"/>
    <property type="project" value="UniProtKB-EC"/>
</dbReference>
<dbReference type="Gene3D" id="3.50.50.60">
    <property type="entry name" value="FAD/NAD(P)-binding domain"/>
    <property type="match status" value="1"/>
</dbReference>
<dbReference type="PRINTS" id="PR00368">
    <property type="entry name" value="FADPNR"/>
</dbReference>
<dbReference type="Gene3D" id="3.90.700.10">
    <property type="entry name" value="Succinate dehydrogenase/fumarate reductase flavoprotein, catalytic domain"/>
    <property type="match status" value="1"/>
</dbReference>
<dbReference type="KEGG" id="ckw:CKALI_00485"/>
<evidence type="ECO:0000256" key="10">
    <source>
        <dbReference type="ARBA" id="ARBA00029426"/>
    </source>
</evidence>
<accession>A0A6B8VZL7</accession>
<dbReference type="PANTHER" id="PTHR42716">
    <property type="entry name" value="L-ASPARTATE OXIDASE"/>
    <property type="match status" value="1"/>
</dbReference>
<evidence type="ECO:0000256" key="7">
    <source>
        <dbReference type="ARBA" id="ARBA00022642"/>
    </source>
</evidence>
<comment type="catalytic activity">
    <reaction evidence="12">
        <text>L-aspartate + O2 = iminosuccinate + H2O2</text>
        <dbReference type="Rhea" id="RHEA:25876"/>
        <dbReference type="ChEBI" id="CHEBI:15379"/>
        <dbReference type="ChEBI" id="CHEBI:16240"/>
        <dbReference type="ChEBI" id="CHEBI:29991"/>
        <dbReference type="ChEBI" id="CHEBI:77875"/>
        <dbReference type="EC" id="1.4.3.16"/>
    </reaction>
    <physiologicalReaction direction="left-to-right" evidence="12">
        <dbReference type="Rhea" id="RHEA:25877"/>
    </physiologicalReaction>
</comment>
<dbReference type="GO" id="GO:0033765">
    <property type="term" value="F:steroid dehydrogenase activity, acting on the CH-CH group of donors"/>
    <property type="evidence" value="ECO:0007669"/>
    <property type="project" value="UniProtKB-ARBA"/>
</dbReference>
<dbReference type="Gene3D" id="1.20.58.100">
    <property type="entry name" value="Fumarate reductase/succinate dehydrogenase flavoprotein-like, C-terminal domain"/>
    <property type="match status" value="1"/>
</dbReference>
<keyword evidence="15" id="KW-1185">Reference proteome</keyword>
<evidence type="ECO:0000256" key="6">
    <source>
        <dbReference type="ARBA" id="ARBA00022630"/>
    </source>
</evidence>
<dbReference type="PANTHER" id="PTHR42716:SF2">
    <property type="entry name" value="L-ASPARTATE OXIDASE, CHLOROPLASTIC"/>
    <property type="match status" value="1"/>
</dbReference>
<comment type="cofactor">
    <cofactor evidence="1">
        <name>FAD</name>
        <dbReference type="ChEBI" id="CHEBI:57692"/>
    </cofactor>
</comment>
<dbReference type="InterPro" id="IPR003953">
    <property type="entry name" value="FAD-dep_OxRdtase_2_FAD-bd"/>
</dbReference>
<evidence type="ECO:0000256" key="1">
    <source>
        <dbReference type="ARBA" id="ARBA00001974"/>
    </source>
</evidence>
<dbReference type="InterPro" id="IPR037099">
    <property type="entry name" value="Fum_R/Succ_DH_flav-like_C_sf"/>
</dbReference>
<dbReference type="InterPro" id="IPR005288">
    <property type="entry name" value="NadB"/>
</dbReference>
<proteinExistence type="inferred from homology"/>
<keyword evidence="9 14" id="KW-0560">Oxidoreductase</keyword>
<dbReference type="Pfam" id="PF00890">
    <property type="entry name" value="FAD_binding_2"/>
    <property type="match status" value="1"/>
</dbReference>
<sequence length="451" mass="46882">MEYDLAIIGGGVAGLSATRRAQELGISAVVIDRHGPGFRGATTHYAQGGLAVVGLPDQPVADSVALHAEDTVRAGAFHNNVPNTEDILAAAADAVTWLIGNGAEFDKTDGIYNRTLEGGHSRRRIIHANGDATGAEVERALIAATRTAEILKADALAITPTGVLTSAGPIQARNVLVATGGCGQLYEATTAPRGATGEGMALAFDAGAPLKDMEFIQFHPTVLNTPGTGQKPLITEALRGEGAHLVDRAGNRLTDDDLAPRDVVSREIWGREAFLDARSIPDVTRRFPTVAKGAATIGLDPAQDLLPVAPAAHYTCGGINADAHGRTGITGLYAAGECSRTGLHGANRLASNSLLEGLVVGKRVAEDVASGGFEGKPRRQAKERPQLSDAEWTILRNAMTRGVGLVRTFDGLIAALEVIEGLPEAGAVVVAKQIALAALRRTQTLGCHTRG</sequence>
<dbReference type="InterPro" id="IPR036188">
    <property type="entry name" value="FAD/NAD-bd_sf"/>
</dbReference>
<evidence type="ECO:0000256" key="9">
    <source>
        <dbReference type="ARBA" id="ARBA00023002"/>
    </source>
</evidence>
<name>A0A6B8VZL7_9CORY</name>
<feature type="domain" description="FAD-dependent oxidoreductase 2 FAD-binding" evidence="13">
    <location>
        <begin position="4"/>
        <end position="354"/>
    </location>
</feature>
<dbReference type="RefSeq" id="WP_156191437.1">
    <property type="nucleotide sequence ID" value="NZ_CP046452.1"/>
</dbReference>
<dbReference type="InterPro" id="IPR027477">
    <property type="entry name" value="Succ_DH/fumarate_Rdtase_cat_sf"/>
</dbReference>
<dbReference type="GO" id="GO:0034628">
    <property type="term" value="P:'de novo' NAD+ biosynthetic process from L-aspartate"/>
    <property type="evidence" value="ECO:0007669"/>
    <property type="project" value="TreeGrafter"/>
</dbReference>
<dbReference type="PRINTS" id="PR00411">
    <property type="entry name" value="PNDRDTASEI"/>
</dbReference>
<evidence type="ECO:0000256" key="8">
    <source>
        <dbReference type="ARBA" id="ARBA00022827"/>
    </source>
</evidence>
<reference evidence="15" key="1">
    <citation type="submission" date="2019-11" db="EMBL/GenBank/DDBJ databases">
        <title>Complete genome sequence of Corynebacterium kalinowskii 1959, a novel Corynebacterium species isolated from soil of a small paddock in Vilsendorf, Germany.</title>
        <authorList>
            <person name="Schaffert L."/>
            <person name="Ruwe M."/>
            <person name="Milse J."/>
            <person name="Hanuschka K."/>
            <person name="Ortseifen V."/>
            <person name="Droste J."/>
            <person name="Brandt D."/>
            <person name="Schlueter L."/>
            <person name="Kutter Y."/>
            <person name="Vinke S."/>
            <person name="Viehoefer P."/>
            <person name="Jacob L."/>
            <person name="Luebke N.-C."/>
            <person name="Schulte-Berndt E."/>
            <person name="Hain C."/>
            <person name="Linder M."/>
            <person name="Schmidt P."/>
            <person name="Wollenschlaeger L."/>
            <person name="Luttermann T."/>
            <person name="Thieme E."/>
            <person name="Hassa J."/>
            <person name="Haak M."/>
            <person name="Wittchen M."/>
            <person name="Mentz A."/>
            <person name="Persicke M."/>
            <person name="Busche T."/>
            <person name="Ruckert C."/>
        </authorList>
    </citation>
    <scope>NUCLEOTIDE SEQUENCE [LARGE SCALE GENOMIC DNA]</scope>
    <source>
        <strain evidence="15">1959</strain>
    </source>
</reference>
<evidence type="ECO:0000313" key="14">
    <source>
        <dbReference type="EMBL" id="QGU00998.1"/>
    </source>
</evidence>
<dbReference type="UniPathway" id="UPA00253">
    <property type="reaction ID" value="UER00326"/>
</dbReference>